<proteinExistence type="predicted"/>
<dbReference type="Proteomes" id="UP000790709">
    <property type="component" value="Unassembled WGS sequence"/>
</dbReference>
<reference evidence="1" key="1">
    <citation type="journal article" date="2021" name="New Phytol.">
        <title>Evolutionary innovations through gain and loss of genes in the ectomycorrhizal Boletales.</title>
        <authorList>
            <person name="Wu G."/>
            <person name="Miyauchi S."/>
            <person name="Morin E."/>
            <person name="Kuo A."/>
            <person name="Drula E."/>
            <person name="Varga T."/>
            <person name="Kohler A."/>
            <person name="Feng B."/>
            <person name="Cao Y."/>
            <person name="Lipzen A."/>
            <person name="Daum C."/>
            <person name="Hundley H."/>
            <person name="Pangilinan J."/>
            <person name="Johnson J."/>
            <person name="Barry K."/>
            <person name="LaButti K."/>
            <person name="Ng V."/>
            <person name="Ahrendt S."/>
            <person name="Min B."/>
            <person name="Choi I.G."/>
            <person name="Park H."/>
            <person name="Plett J.M."/>
            <person name="Magnuson J."/>
            <person name="Spatafora J.W."/>
            <person name="Nagy L.G."/>
            <person name="Henrissat B."/>
            <person name="Grigoriev I.V."/>
            <person name="Yang Z.L."/>
            <person name="Xu J."/>
            <person name="Martin F.M."/>
        </authorList>
    </citation>
    <scope>NUCLEOTIDE SEQUENCE</scope>
    <source>
        <strain evidence="1">KUC20120723A-06</strain>
    </source>
</reference>
<evidence type="ECO:0000313" key="2">
    <source>
        <dbReference type="Proteomes" id="UP000790709"/>
    </source>
</evidence>
<comment type="caution">
    <text evidence="1">The sequence shown here is derived from an EMBL/GenBank/DDBJ whole genome shotgun (WGS) entry which is preliminary data.</text>
</comment>
<sequence length="109" mass="12058">MISLLVVYSLLALGARAQNSTGLAPKQYHYLPLGKIKPTGWLYDQLMVQTNGLAGHEHDFYDYVAQSDWIGGNSTYSNLEEAGSYWFPRALISHSGLIPHVPHLSDPSV</sequence>
<evidence type="ECO:0000313" key="1">
    <source>
        <dbReference type="EMBL" id="KAH7922109.1"/>
    </source>
</evidence>
<gene>
    <name evidence="1" type="ORF">BV22DRAFT_1131727</name>
</gene>
<organism evidence="1 2">
    <name type="scientific">Leucogyrophana mollusca</name>
    <dbReference type="NCBI Taxonomy" id="85980"/>
    <lineage>
        <taxon>Eukaryota</taxon>
        <taxon>Fungi</taxon>
        <taxon>Dikarya</taxon>
        <taxon>Basidiomycota</taxon>
        <taxon>Agaricomycotina</taxon>
        <taxon>Agaricomycetes</taxon>
        <taxon>Agaricomycetidae</taxon>
        <taxon>Boletales</taxon>
        <taxon>Boletales incertae sedis</taxon>
        <taxon>Leucogyrophana</taxon>
    </lineage>
</organism>
<name>A0ACB8B948_9AGAM</name>
<protein>
    <submittedName>
        <fullName evidence="1">Uncharacterized protein</fullName>
    </submittedName>
</protein>
<keyword evidence="2" id="KW-1185">Reference proteome</keyword>
<accession>A0ACB8B948</accession>
<dbReference type="EMBL" id="MU266498">
    <property type="protein sequence ID" value="KAH7922109.1"/>
    <property type="molecule type" value="Genomic_DNA"/>
</dbReference>